<evidence type="ECO:0000313" key="3">
    <source>
        <dbReference type="EMBL" id="EMB34966.1"/>
    </source>
</evidence>
<dbReference type="InterPro" id="IPR022385">
    <property type="entry name" value="Rhs_assc_core"/>
</dbReference>
<proteinExistence type="predicted"/>
<dbReference type="EMBL" id="AGDV01000006">
    <property type="protein sequence ID" value="EMB34966.1"/>
    <property type="molecule type" value="Genomic_DNA"/>
</dbReference>
<keyword evidence="1" id="KW-0677">Repeat</keyword>
<dbReference type="InterPro" id="IPR050708">
    <property type="entry name" value="T6SS_VgrG/RHS"/>
</dbReference>
<dbReference type="Pfam" id="PF25023">
    <property type="entry name" value="TEN_YD-shell"/>
    <property type="match status" value="1"/>
</dbReference>
<dbReference type="PANTHER" id="PTHR32305:SF15">
    <property type="entry name" value="PROTEIN RHSA-RELATED"/>
    <property type="match status" value="1"/>
</dbReference>
<evidence type="ECO:0000256" key="1">
    <source>
        <dbReference type="ARBA" id="ARBA00022737"/>
    </source>
</evidence>
<dbReference type="InterPro" id="IPR056823">
    <property type="entry name" value="TEN-like_YD-shell"/>
</dbReference>
<organism evidence="3">
    <name type="scientific">Treponema denticola H-22</name>
    <dbReference type="NCBI Taxonomy" id="999432"/>
    <lineage>
        <taxon>Bacteria</taxon>
        <taxon>Pseudomonadati</taxon>
        <taxon>Spirochaetota</taxon>
        <taxon>Spirochaetia</taxon>
        <taxon>Spirochaetales</taxon>
        <taxon>Treponemataceae</taxon>
        <taxon>Treponema</taxon>
    </lineage>
</organism>
<evidence type="ECO:0000259" key="2">
    <source>
        <dbReference type="Pfam" id="PF25023"/>
    </source>
</evidence>
<dbReference type="Gene3D" id="2.180.10.10">
    <property type="entry name" value="RHS repeat-associated core"/>
    <property type="match status" value="1"/>
</dbReference>
<feature type="domain" description="Teneurin-like YD-shell" evidence="2">
    <location>
        <begin position="169"/>
        <end position="300"/>
    </location>
</feature>
<dbReference type="NCBIfam" id="TIGR03696">
    <property type="entry name" value="Rhs_assc_core"/>
    <property type="match status" value="1"/>
</dbReference>
<dbReference type="PANTHER" id="PTHR32305">
    <property type="match status" value="1"/>
</dbReference>
<dbReference type="Proteomes" id="UP000011705">
    <property type="component" value="Chromosome"/>
</dbReference>
<name>A0A0E2E647_TREDN</name>
<accession>A0A0E2E647</accession>
<protein>
    <submittedName>
        <fullName evidence="3">RHS repeat-associated core domain-containing protein</fullName>
    </submittedName>
</protein>
<dbReference type="AlphaFoldDB" id="A0A0E2E647"/>
<sequence length="415" mass="48379">MKTSYLFKHSNYLIFRTAIAREQKQFIKIAFAVHLSAAISAERYRSDSGALKSAVLNFVFFILIKNKIEQSACQSCLKNNLLEVFPLTVGSGKTMAFENRWSRYKEIGKKVPQAYRVYVEDTFLPCDAGDARIFSKEHEHGLRVSKHIFVGNSRLVTAMTHADNNGDTTEQTEKRYYYHADHLQSAQFITNARGEQYEHIEYTPYGELWIEETAPGIDKLPFRFTGKELDEETGLYYYGARYLDPKYSRWLSGDPALNEYIPKAPIDEEAKKHNENLPGMGGIYNTVNLHVYHYAGNNPIKYTDPDGKWFFIDDLLVSIFAKLEGLQDEGIFQGMWMYFKASWMHPIDYGKAFIKFVKFIYEKYKVLKIPINNKLKFFIDWEKKRIGVKTPDIKETEMNIPEFKIFENNDKENMQ</sequence>
<dbReference type="HOGENOM" id="CLU_662119_0_0_12"/>
<gene>
    <name evidence="3" type="ORF">HMPREF9726_00732</name>
</gene>
<reference evidence="3" key="1">
    <citation type="submission" date="2012-01" db="EMBL/GenBank/DDBJ databases">
        <title>The Genome Sequence of Treponema denticola H-22.</title>
        <authorList>
            <consortium name="The Broad Institute Genome Sequencing Platform"/>
            <person name="Earl A."/>
            <person name="Ward D."/>
            <person name="Feldgarden M."/>
            <person name="Gevers D."/>
            <person name="Blanton J.M."/>
            <person name="Fenno C.J."/>
            <person name="Baranova O.V."/>
            <person name="Mathney J."/>
            <person name="Dewhirst F.E."/>
            <person name="Izard J."/>
            <person name="Young S.K."/>
            <person name="Zeng Q."/>
            <person name="Gargeya S."/>
            <person name="Fitzgerald M."/>
            <person name="Haas B."/>
            <person name="Abouelleil A."/>
            <person name="Alvarado L."/>
            <person name="Arachchi H.M."/>
            <person name="Berlin A."/>
            <person name="Chapman S.B."/>
            <person name="Gearin G."/>
            <person name="Goldberg J."/>
            <person name="Griggs A."/>
            <person name="Gujja S."/>
            <person name="Hansen M."/>
            <person name="Heiman D."/>
            <person name="Howarth C."/>
            <person name="Larimer J."/>
            <person name="Lui A."/>
            <person name="MacDonald P.J.P."/>
            <person name="McCowen C."/>
            <person name="Montmayeur A."/>
            <person name="Murphy C."/>
            <person name="Neiman D."/>
            <person name="Pearson M."/>
            <person name="Priest M."/>
            <person name="Roberts A."/>
            <person name="Saif S."/>
            <person name="Shea T."/>
            <person name="Sisk P."/>
            <person name="Stolte C."/>
            <person name="Sykes S."/>
            <person name="Wortman J."/>
            <person name="Nusbaum C."/>
            <person name="Birren B."/>
        </authorList>
    </citation>
    <scope>NUCLEOTIDE SEQUENCE [LARGE SCALE GENOMIC DNA]</scope>
    <source>
        <strain evidence="3">H-22</strain>
    </source>
</reference>
<comment type="caution">
    <text evidence="3">The sequence shown here is derived from an EMBL/GenBank/DDBJ whole genome shotgun (WGS) entry which is preliminary data.</text>
</comment>
<dbReference type="PATRIC" id="fig|999432.5.peg.760"/>